<dbReference type="GO" id="GO:0009254">
    <property type="term" value="P:peptidoglycan turnover"/>
    <property type="evidence" value="ECO:0007669"/>
    <property type="project" value="InterPro"/>
</dbReference>
<accession>A0A556MNE6</accession>
<evidence type="ECO:0000313" key="3">
    <source>
        <dbReference type="Proteomes" id="UP000316008"/>
    </source>
</evidence>
<dbReference type="SUPFAM" id="SSF50685">
    <property type="entry name" value="Barwin-like endoglucanases"/>
    <property type="match status" value="1"/>
</dbReference>
<dbReference type="GO" id="GO:0004553">
    <property type="term" value="F:hydrolase activity, hydrolyzing O-glycosyl compounds"/>
    <property type="evidence" value="ECO:0007669"/>
    <property type="project" value="InterPro"/>
</dbReference>
<dbReference type="Proteomes" id="UP000316008">
    <property type="component" value="Unassembled WGS sequence"/>
</dbReference>
<dbReference type="OrthoDB" id="9798935at2"/>
<comment type="caution">
    <text evidence="2">The sequence shown here is derived from an EMBL/GenBank/DDBJ whole genome shotgun (WGS) entry which is preliminary data.</text>
</comment>
<dbReference type="CDD" id="cd22785">
    <property type="entry name" value="DPBB_MltA-like"/>
    <property type="match status" value="1"/>
</dbReference>
<reference evidence="2 3" key="1">
    <citation type="submission" date="2019-07" db="EMBL/GenBank/DDBJ databases">
        <authorList>
            <person name="Huq M.A."/>
        </authorList>
    </citation>
    <scope>NUCLEOTIDE SEQUENCE [LARGE SCALE GENOMIC DNA]</scope>
    <source>
        <strain evidence="2 3">MAH-3</strain>
    </source>
</reference>
<dbReference type="GO" id="GO:0019867">
    <property type="term" value="C:outer membrane"/>
    <property type="evidence" value="ECO:0007669"/>
    <property type="project" value="InterPro"/>
</dbReference>
<keyword evidence="3" id="KW-1185">Reference proteome</keyword>
<feature type="domain" description="3D" evidence="1">
    <location>
        <begin position="137"/>
        <end position="196"/>
    </location>
</feature>
<gene>
    <name evidence="2" type="ORF">FO442_14790</name>
</gene>
<dbReference type="InterPro" id="IPR010611">
    <property type="entry name" value="3D_dom"/>
</dbReference>
<dbReference type="Gene3D" id="2.40.40.10">
    <property type="entry name" value="RlpA-like domain"/>
    <property type="match status" value="1"/>
</dbReference>
<dbReference type="InterPro" id="IPR036908">
    <property type="entry name" value="RlpA-like_sf"/>
</dbReference>
<organism evidence="2 3">
    <name type="scientific">Fluviicola chungangensis</name>
    <dbReference type="NCBI Taxonomy" id="2597671"/>
    <lineage>
        <taxon>Bacteria</taxon>
        <taxon>Pseudomonadati</taxon>
        <taxon>Bacteroidota</taxon>
        <taxon>Flavobacteriia</taxon>
        <taxon>Flavobacteriales</taxon>
        <taxon>Crocinitomicaceae</taxon>
        <taxon>Fluviicola</taxon>
    </lineage>
</organism>
<proteinExistence type="predicted"/>
<dbReference type="AlphaFoldDB" id="A0A556MNE6"/>
<evidence type="ECO:0000313" key="2">
    <source>
        <dbReference type="EMBL" id="TSJ41352.1"/>
    </source>
</evidence>
<sequence length="234" mass="25626">MGSFTRAQIASDSFLFPEPLNKGKDLSLWATRYYIHEFQSSGNIPIVYANAGPSGLYADTCDFCTASLEGTAYVRDSSGTVHVINFARTGEETGVDCRKCKKYTSSKLNVESWGKTLWTKSEGFGDGVRNYRLVPFRTVAVDPAMIPYGTVIYIPAARGKLVSLPNGKQEIHDGYFFAGDTGGAIKKNHIDVFTGIYSGNPFPAVIQSNENKLFEAVIVTDADIVNALRSLHEK</sequence>
<name>A0A556MNE6_9FLAO</name>
<evidence type="ECO:0000259" key="1">
    <source>
        <dbReference type="Pfam" id="PF06725"/>
    </source>
</evidence>
<dbReference type="Pfam" id="PF06725">
    <property type="entry name" value="3D"/>
    <property type="match status" value="1"/>
</dbReference>
<dbReference type="EMBL" id="VLPL01000008">
    <property type="protein sequence ID" value="TSJ41352.1"/>
    <property type="molecule type" value="Genomic_DNA"/>
</dbReference>
<protein>
    <recommendedName>
        <fullName evidence="1">3D domain-containing protein</fullName>
    </recommendedName>
</protein>